<dbReference type="InterPro" id="IPR029016">
    <property type="entry name" value="GAF-like_dom_sf"/>
</dbReference>
<evidence type="ECO:0000256" key="1">
    <source>
        <dbReference type="ARBA" id="ARBA00000085"/>
    </source>
</evidence>
<dbReference type="SMART" id="SM00065">
    <property type="entry name" value="GAF"/>
    <property type="match status" value="1"/>
</dbReference>
<sequence length="577" mass="60807">MDLRSSLLSNDTIRHGPRIRALQRTGLLDTPPEETFDRVTRLVCRVLRVPVALVSLVDANRQFFKSATGLPEPWASRRETPLSHSFCQHVVTSGTALIVEDARSHLLVRDNLAIPDLGVVAYLGMPLALPDGQVIGALCAIDTVPHHWTTNETETLRDLATIIMDEIALRQLNGDLEARVGQEVAAREAALVERAKARRLEALSQLAGSVAHDMNNVLQAAGGGIRLAIRRLERDPATARHLLDAALEALDRGASVTRRLLSLAGRGVLFPEPLNVAALLADLRGALSSSAGGVLDLRVAASDDLPPILADRTQLEAALNALAANAREAMPDGGALTLGASTETVCKGIPHRARLKPGTYIRLKVIDNGTGMSAETLAQAPEPFFTTKDVGKATGLGLATSRSFAEQSGGGLAIESEPGRGTTVTLWLPQAGEEDAGEEDPGQSSPPASPPGRRILLVDDDPLVLRVFKVQLAEAGHAVLAAGGGAEALAMLDRGEAVDLLVTDLSMPGMDGVELIRAAQGRRPGLPAVLITGHPVNAAAPADEDARAAAFQLMHKPVSGPYLADRIATMLHSVPPP</sequence>
<evidence type="ECO:0000259" key="7">
    <source>
        <dbReference type="PROSITE" id="PS50109"/>
    </source>
</evidence>
<dbReference type="PANTHER" id="PTHR43065:SF49">
    <property type="entry name" value="HISTIDINE KINASE"/>
    <property type="match status" value="1"/>
</dbReference>
<dbReference type="Gene3D" id="3.30.450.40">
    <property type="match status" value="1"/>
</dbReference>
<evidence type="ECO:0000313" key="9">
    <source>
        <dbReference type="EMBL" id="MBL6080805.1"/>
    </source>
</evidence>
<name>A0ABS1U8G0_9PROT</name>
<dbReference type="InterPro" id="IPR005467">
    <property type="entry name" value="His_kinase_dom"/>
</dbReference>
<dbReference type="Gene3D" id="1.10.287.130">
    <property type="match status" value="1"/>
</dbReference>
<dbReference type="SUPFAM" id="SSF52172">
    <property type="entry name" value="CheY-like"/>
    <property type="match status" value="1"/>
</dbReference>
<dbReference type="PRINTS" id="PR00344">
    <property type="entry name" value="BCTRLSENSOR"/>
</dbReference>
<dbReference type="InterPro" id="IPR011006">
    <property type="entry name" value="CheY-like_superfamily"/>
</dbReference>
<dbReference type="Pfam" id="PF02518">
    <property type="entry name" value="HATPase_c"/>
    <property type="match status" value="1"/>
</dbReference>
<evidence type="ECO:0000256" key="6">
    <source>
        <dbReference type="SAM" id="MobiDB-lite"/>
    </source>
</evidence>
<reference evidence="9 10" key="1">
    <citation type="submission" date="2021-01" db="EMBL/GenBank/DDBJ databases">
        <title>Belnapia mucosa sp. nov. and Belnapia arida sp. nov., isolated from the Tabernas Desert (Almeria, Spain).</title>
        <authorList>
            <person name="Molina-Menor E."/>
            <person name="Vidal-Verdu A."/>
            <person name="Calonge A."/>
            <person name="Satari L."/>
            <person name="Pereto J."/>
            <person name="Porcar M."/>
        </authorList>
    </citation>
    <scope>NUCLEOTIDE SEQUENCE [LARGE SCALE GENOMIC DNA]</scope>
    <source>
        <strain evidence="9 10">T18</strain>
    </source>
</reference>
<comment type="catalytic activity">
    <reaction evidence="1">
        <text>ATP + protein L-histidine = ADP + protein N-phospho-L-histidine.</text>
        <dbReference type="EC" id="2.7.13.3"/>
    </reaction>
</comment>
<evidence type="ECO:0000256" key="3">
    <source>
        <dbReference type="ARBA" id="ARBA00022679"/>
    </source>
</evidence>
<dbReference type="InterPro" id="IPR003594">
    <property type="entry name" value="HATPase_dom"/>
</dbReference>
<evidence type="ECO:0000256" key="5">
    <source>
        <dbReference type="PROSITE-ProRule" id="PRU00169"/>
    </source>
</evidence>
<proteinExistence type="predicted"/>
<keyword evidence="5" id="KW-0597">Phosphoprotein</keyword>
<evidence type="ECO:0000256" key="4">
    <source>
        <dbReference type="ARBA" id="ARBA00022777"/>
    </source>
</evidence>
<feature type="modified residue" description="4-aspartylphosphate" evidence="5">
    <location>
        <position position="504"/>
    </location>
</feature>
<feature type="domain" description="Response regulatory" evidence="8">
    <location>
        <begin position="454"/>
        <end position="571"/>
    </location>
</feature>
<evidence type="ECO:0000256" key="2">
    <source>
        <dbReference type="ARBA" id="ARBA00012438"/>
    </source>
</evidence>
<dbReference type="InterPro" id="IPR004358">
    <property type="entry name" value="Sig_transdc_His_kin-like_C"/>
</dbReference>
<dbReference type="SMART" id="SM00387">
    <property type="entry name" value="HATPase_c"/>
    <property type="match status" value="1"/>
</dbReference>
<dbReference type="SUPFAM" id="SSF55781">
    <property type="entry name" value="GAF domain-like"/>
    <property type="match status" value="1"/>
</dbReference>
<dbReference type="Gene3D" id="3.40.50.2300">
    <property type="match status" value="1"/>
</dbReference>
<feature type="domain" description="Histidine kinase" evidence="7">
    <location>
        <begin position="209"/>
        <end position="432"/>
    </location>
</feature>
<dbReference type="PROSITE" id="PS50110">
    <property type="entry name" value="RESPONSE_REGULATORY"/>
    <property type="match status" value="1"/>
</dbReference>
<accession>A0ABS1U8G0</accession>
<protein>
    <recommendedName>
        <fullName evidence="2">histidine kinase</fullName>
        <ecNumber evidence="2">2.7.13.3</ecNumber>
    </recommendedName>
</protein>
<comment type="caution">
    <text evidence="9">The sequence shown here is derived from an EMBL/GenBank/DDBJ whole genome shotgun (WGS) entry which is preliminary data.</text>
</comment>
<dbReference type="Pfam" id="PF01590">
    <property type="entry name" value="GAF"/>
    <property type="match status" value="1"/>
</dbReference>
<dbReference type="InterPro" id="IPR001789">
    <property type="entry name" value="Sig_transdc_resp-reg_receiver"/>
</dbReference>
<organism evidence="9 10">
    <name type="scientific">Belnapia arida</name>
    <dbReference type="NCBI Taxonomy" id="2804533"/>
    <lineage>
        <taxon>Bacteria</taxon>
        <taxon>Pseudomonadati</taxon>
        <taxon>Pseudomonadota</taxon>
        <taxon>Alphaproteobacteria</taxon>
        <taxon>Acetobacterales</taxon>
        <taxon>Roseomonadaceae</taxon>
        <taxon>Belnapia</taxon>
    </lineage>
</organism>
<dbReference type="SMART" id="SM00448">
    <property type="entry name" value="REC"/>
    <property type="match status" value="1"/>
</dbReference>
<dbReference type="RefSeq" id="WP_202834030.1">
    <property type="nucleotide sequence ID" value="NZ_JAETWB010000017.1"/>
</dbReference>
<dbReference type="InterPro" id="IPR036890">
    <property type="entry name" value="HATPase_C_sf"/>
</dbReference>
<dbReference type="Pfam" id="PF00072">
    <property type="entry name" value="Response_reg"/>
    <property type="match status" value="1"/>
</dbReference>
<dbReference type="EMBL" id="JAETWB010000017">
    <property type="protein sequence ID" value="MBL6080805.1"/>
    <property type="molecule type" value="Genomic_DNA"/>
</dbReference>
<dbReference type="PANTHER" id="PTHR43065">
    <property type="entry name" value="SENSOR HISTIDINE KINASE"/>
    <property type="match status" value="1"/>
</dbReference>
<feature type="region of interest" description="Disordered" evidence="6">
    <location>
        <begin position="433"/>
        <end position="455"/>
    </location>
</feature>
<keyword evidence="4" id="KW-0418">Kinase</keyword>
<dbReference type="InterPro" id="IPR003018">
    <property type="entry name" value="GAF"/>
</dbReference>
<dbReference type="EC" id="2.7.13.3" evidence="2"/>
<dbReference type="PROSITE" id="PS50109">
    <property type="entry name" value="HIS_KIN"/>
    <property type="match status" value="1"/>
</dbReference>
<gene>
    <name evidence="9" type="ORF">JMJ56_22580</name>
</gene>
<evidence type="ECO:0000259" key="8">
    <source>
        <dbReference type="PROSITE" id="PS50110"/>
    </source>
</evidence>
<dbReference type="Gene3D" id="3.30.565.10">
    <property type="entry name" value="Histidine kinase-like ATPase, C-terminal domain"/>
    <property type="match status" value="1"/>
</dbReference>
<keyword evidence="10" id="KW-1185">Reference proteome</keyword>
<keyword evidence="3" id="KW-0808">Transferase</keyword>
<dbReference type="SUPFAM" id="SSF47384">
    <property type="entry name" value="Homodimeric domain of signal transducing histidine kinase"/>
    <property type="match status" value="1"/>
</dbReference>
<dbReference type="InterPro" id="IPR036097">
    <property type="entry name" value="HisK_dim/P_sf"/>
</dbReference>
<feature type="compositionally biased region" description="Low complexity" evidence="6">
    <location>
        <begin position="442"/>
        <end position="455"/>
    </location>
</feature>
<evidence type="ECO:0000313" key="10">
    <source>
        <dbReference type="Proteomes" id="UP000660885"/>
    </source>
</evidence>
<dbReference type="Proteomes" id="UP000660885">
    <property type="component" value="Unassembled WGS sequence"/>
</dbReference>
<dbReference type="SUPFAM" id="SSF55874">
    <property type="entry name" value="ATPase domain of HSP90 chaperone/DNA topoisomerase II/histidine kinase"/>
    <property type="match status" value="1"/>
</dbReference>